<keyword evidence="3" id="KW-0677">Repeat</keyword>
<dbReference type="InterPro" id="IPR035897">
    <property type="entry name" value="Toll_tir_struct_dom_sf"/>
</dbReference>
<dbReference type="EC" id="3.2.2.6" evidence="1"/>
<dbReference type="InterPro" id="IPR027417">
    <property type="entry name" value="P-loop_NTPase"/>
</dbReference>
<dbReference type="SUPFAM" id="SSF52540">
    <property type="entry name" value="P-loop containing nucleoside triphosphate hydrolases"/>
    <property type="match status" value="1"/>
</dbReference>
<sequence>MASSSSSSSSLSSPIPPQQKHEIQEKYDLFLSFRGEDTRNGFASYLYGALSAKQISTFMDDHELERGDEISPTLRKAIEESKISVIIFSENYAFSTWCLDELLQILECRRTNGQIVMPIFYGIDPSVVRKQNGSYGVAFAQLEHRFQDKMEKVQQWRYALTEASNLCGLDSKGFRPELKLVQKIVEDISLQLPKYQPSNEHYKRGGLIGIEESIKKVKSLLSIGSKDVRIIGIWGMGGIGKTTLASVVYQELSNSQFEGCSFLPNVKEECERRTPYHFRKKLLCELLNEKAILKMNTPFVASPYILDKLRHKKVFIVLDNVDDWIQLDALVEGYDQFAPGSRIIVTTRNVQVLKKVADQNIYKVEGLSQSDSLELFRFHAFGKNSPPIDDAMLLKSVVSYADGNPLALKVLGCFLRSRNKQDWENVLYNLQKFPDQDKIFNVLRTSYEGLDEGIQNIFLDITCLFNGSFTRNEAERLLDSGDSLVKIGMDVLIENSLIEDGKHWVDNQLWMHDLLRQMGRKIVCDGHKEAGDRSRLWDANDVCHILERNTGTVAVEVISLNMSEMTRDVKVCRSALSKMCNLRILKIYCDNIDIDDNKFERKFKFNLLQGLDPYLSEKLKYFRCDLYPLKSLPSNFTLENLVELILRGSHVEKLIWSHEVQSVPVLRRMDLSYSKLLTEIPDLSQLAPNLESINLAGCTNLVEVLPSLQNLHKLTYLNLDGCSKLSEFKEISRSRWYLDLVKFGGIKNFLINICQQKLAFLKRFTNNISSLSSPGSHMICQQFPVNLTVLRLRSLPIEAVPLSIVSLFGLVELDLSCCKRLKSLPTNICKLRSLELLNLHCCSKLENFPQILEPMEHLTDLTISRTGIKELPESIDNLISLQILQLESCKEIEFLPNTLCDSRTLQFLYLGSCSKLQKLSPLPPALLFLKVPCCDSLKSLPELPLFCESVDARHCTSLEKVSDWRTAIQHITEQIPSKVDFFGCQKLDQNTLNIIIPDNAIFNILQSANSNSEAELCYPGDQIPNWFRDQTSGTSLKITLPSFWNDDNFLGLALCVVLDVNKKKPYAQVRINFKLNFKTIDDECPRKFHSNMLVPADKCLDHVYIMHVSKWLLSLPSPLQLKSCVSEVSLHVFPSFLDYCDPFNPYAELLNLENEYCEIKKCGVWFINKEDVERFNAETIQCKKKRQRFDDECCEASGSGSGSDEFVPSGSHYEEDHHD</sequence>
<dbReference type="SUPFAM" id="SSF52200">
    <property type="entry name" value="Toll/Interleukin receptor TIR domain"/>
    <property type="match status" value="1"/>
</dbReference>
<organism evidence="10 11">
    <name type="scientific">Ziziphus jujuba</name>
    <name type="common">Chinese jujube</name>
    <name type="synonym">Ziziphus sativa</name>
    <dbReference type="NCBI Taxonomy" id="326968"/>
    <lineage>
        <taxon>Eukaryota</taxon>
        <taxon>Viridiplantae</taxon>
        <taxon>Streptophyta</taxon>
        <taxon>Embryophyta</taxon>
        <taxon>Tracheophyta</taxon>
        <taxon>Spermatophyta</taxon>
        <taxon>Magnoliopsida</taxon>
        <taxon>eudicotyledons</taxon>
        <taxon>Gunneridae</taxon>
        <taxon>Pentapetalae</taxon>
        <taxon>rosids</taxon>
        <taxon>fabids</taxon>
        <taxon>Rosales</taxon>
        <taxon>Rhamnaceae</taxon>
        <taxon>Paliureae</taxon>
        <taxon>Ziziphus</taxon>
    </lineage>
</organism>
<comment type="catalytic activity">
    <reaction evidence="7">
        <text>NAD(+) + H2O = ADP-D-ribose + nicotinamide + H(+)</text>
        <dbReference type="Rhea" id="RHEA:16301"/>
        <dbReference type="ChEBI" id="CHEBI:15377"/>
        <dbReference type="ChEBI" id="CHEBI:15378"/>
        <dbReference type="ChEBI" id="CHEBI:17154"/>
        <dbReference type="ChEBI" id="CHEBI:57540"/>
        <dbReference type="ChEBI" id="CHEBI:57967"/>
        <dbReference type="EC" id="3.2.2.6"/>
    </reaction>
    <physiologicalReaction direction="left-to-right" evidence="7">
        <dbReference type="Rhea" id="RHEA:16302"/>
    </physiologicalReaction>
</comment>
<dbReference type="Gene3D" id="1.10.8.430">
    <property type="entry name" value="Helical domain of apoptotic protease-activating factors"/>
    <property type="match status" value="1"/>
</dbReference>
<keyword evidence="10" id="KW-1185">Reference proteome</keyword>
<dbReference type="PROSITE" id="PS50104">
    <property type="entry name" value="TIR"/>
    <property type="match status" value="1"/>
</dbReference>
<feature type="domain" description="TIR" evidence="9">
    <location>
        <begin position="25"/>
        <end position="192"/>
    </location>
</feature>
<evidence type="ECO:0000256" key="3">
    <source>
        <dbReference type="ARBA" id="ARBA00022737"/>
    </source>
</evidence>
<evidence type="ECO:0000256" key="1">
    <source>
        <dbReference type="ARBA" id="ARBA00011982"/>
    </source>
</evidence>
<accession>A0A6P6GLE7</accession>
<evidence type="ECO:0000313" key="10">
    <source>
        <dbReference type="Proteomes" id="UP001652623"/>
    </source>
</evidence>
<dbReference type="InterPro" id="IPR044974">
    <property type="entry name" value="Disease_R_plants"/>
</dbReference>
<proteinExistence type="predicted"/>
<keyword evidence="5" id="KW-0611">Plant defense</keyword>
<evidence type="ECO:0000256" key="7">
    <source>
        <dbReference type="ARBA" id="ARBA00047304"/>
    </source>
</evidence>
<dbReference type="PRINTS" id="PR00364">
    <property type="entry name" value="DISEASERSIST"/>
</dbReference>
<dbReference type="SMART" id="SM00255">
    <property type="entry name" value="TIR"/>
    <property type="match status" value="1"/>
</dbReference>
<dbReference type="RefSeq" id="XP_024934620.3">
    <property type="nucleotide sequence ID" value="XM_025078852.3"/>
</dbReference>
<feature type="compositionally biased region" description="Low complexity" evidence="8">
    <location>
        <begin position="1"/>
        <end position="13"/>
    </location>
</feature>
<protein>
    <recommendedName>
        <fullName evidence="1">ADP-ribosyl cyclase/cyclic ADP-ribose hydrolase</fullName>
        <ecNumber evidence="1">3.2.2.6</ecNumber>
    </recommendedName>
</protein>
<evidence type="ECO:0000256" key="4">
    <source>
        <dbReference type="ARBA" id="ARBA00022801"/>
    </source>
</evidence>
<dbReference type="InterPro" id="IPR058192">
    <property type="entry name" value="WHD_ROQ1-like"/>
</dbReference>
<dbReference type="GeneID" id="107429765"/>
<evidence type="ECO:0000256" key="2">
    <source>
        <dbReference type="ARBA" id="ARBA00022614"/>
    </source>
</evidence>
<dbReference type="PANTHER" id="PTHR11017:SF479">
    <property type="entry name" value="DISEASE RESISTANCE PROTEIN (TIR-NBS-LRR CLASS) FAMILY"/>
    <property type="match status" value="1"/>
</dbReference>
<feature type="region of interest" description="Disordered" evidence="8">
    <location>
        <begin position="1"/>
        <end position="20"/>
    </location>
</feature>
<dbReference type="Gene3D" id="3.40.50.10140">
    <property type="entry name" value="Toll/interleukin-1 receptor homology (TIR) domain"/>
    <property type="match status" value="1"/>
</dbReference>
<evidence type="ECO:0000259" key="9">
    <source>
        <dbReference type="PROSITE" id="PS50104"/>
    </source>
</evidence>
<evidence type="ECO:0000256" key="8">
    <source>
        <dbReference type="SAM" id="MobiDB-lite"/>
    </source>
</evidence>
<evidence type="ECO:0000313" key="11">
    <source>
        <dbReference type="RefSeq" id="XP_024934620.3"/>
    </source>
</evidence>
<dbReference type="Proteomes" id="UP001652623">
    <property type="component" value="Chromosome 6"/>
</dbReference>
<dbReference type="InterPro" id="IPR045344">
    <property type="entry name" value="C-JID"/>
</dbReference>
<evidence type="ECO:0000256" key="5">
    <source>
        <dbReference type="ARBA" id="ARBA00022821"/>
    </source>
</evidence>
<dbReference type="Pfam" id="PF01582">
    <property type="entry name" value="TIR"/>
    <property type="match status" value="1"/>
</dbReference>
<dbReference type="InterPro" id="IPR002182">
    <property type="entry name" value="NB-ARC"/>
</dbReference>
<dbReference type="PANTHER" id="PTHR11017">
    <property type="entry name" value="LEUCINE-RICH REPEAT-CONTAINING PROTEIN"/>
    <property type="match status" value="1"/>
</dbReference>
<dbReference type="Pfam" id="PF00931">
    <property type="entry name" value="NB-ARC"/>
    <property type="match status" value="1"/>
</dbReference>
<dbReference type="InterPro" id="IPR042197">
    <property type="entry name" value="Apaf_helical"/>
</dbReference>
<feature type="region of interest" description="Disordered" evidence="8">
    <location>
        <begin position="1195"/>
        <end position="1219"/>
    </location>
</feature>
<dbReference type="InterPro" id="IPR032675">
    <property type="entry name" value="LRR_dom_sf"/>
</dbReference>
<dbReference type="SUPFAM" id="SSF52058">
    <property type="entry name" value="L domain-like"/>
    <property type="match status" value="1"/>
</dbReference>
<dbReference type="InterPro" id="IPR000157">
    <property type="entry name" value="TIR_dom"/>
</dbReference>
<reference evidence="11" key="1">
    <citation type="submission" date="2025-08" db="UniProtKB">
        <authorList>
            <consortium name="RefSeq"/>
        </authorList>
    </citation>
    <scope>IDENTIFICATION</scope>
    <source>
        <tissue evidence="11">Seedling</tissue>
    </source>
</reference>
<dbReference type="Pfam" id="PF20160">
    <property type="entry name" value="C-JID"/>
    <property type="match status" value="1"/>
</dbReference>
<dbReference type="Gene3D" id="3.80.10.10">
    <property type="entry name" value="Ribonuclease Inhibitor"/>
    <property type="match status" value="2"/>
</dbReference>
<keyword evidence="6" id="KW-0520">NAD</keyword>
<keyword evidence="4" id="KW-0378">Hydrolase</keyword>
<dbReference type="InterPro" id="IPR058546">
    <property type="entry name" value="RPS4B/Roq1-like_LRR"/>
</dbReference>
<gene>
    <name evidence="11" type="primary">LOC107429765</name>
</gene>
<dbReference type="Gene3D" id="3.40.50.300">
    <property type="entry name" value="P-loop containing nucleotide triphosphate hydrolases"/>
    <property type="match status" value="1"/>
</dbReference>
<evidence type="ECO:0000256" key="6">
    <source>
        <dbReference type="ARBA" id="ARBA00023027"/>
    </source>
</evidence>
<dbReference type="Pfam" id="PF23282">
    <property type="entry name" value="WHD_ROQ1"/>
    <property type="match status" value="1"/>
</dbReference>
<dbReference type="Pfam" id="PF23286">
    <property type="entry name" value="LRR_13"/>
    <property type="match status" value="1"/>
</dbReference>
<keyword evidence="2" id="KW-0433">Leucine-rich repeat</keyword>
<name>A0A6P6GLE7_ZIZJJ</name>